<evidence type="ECO:0000313" key="4">
    <source>
        <dbReference type="Proteomes" id="UP000051330"/>
    </source>
</evidence>
<feature type="domain" description="Phosphoribosyl-dephospho-CoA transferase MdcG C-terminal" evidence="1">
    <location>
        <begin position="95"/>
        <end position="210"/>
    </location>
</feature>
<comment type="caution">
    <text evidence="3">The sequence shown here is derived from an EMBL/GenBank/DDBJ whole genome shotgun (WGS) entry which is preliminary data.</text>
</comment>
<organism evidence="3 4">
    <name type="scientific">Schleiferilactobacillus perolens DSM 12744</name>
    <dbReference type="NCBI Taxonomy" id="1423792"/>
    <lineage>
        <taxon>Bacteria</taxon>
        <taxon>Bacillati</taxon>
        <taxon>Bacillota</taxon>
        <taxon>Bacilli</taxon>
        <taxon>Lactobacillales</taxon>
        <taxon>Lactobacillaceae</taxon>
        <taxon>Schleiferilactobacillus</taxon>
    </lineage>
</organism>
<dbReference type="RefSeq" id="WP_057817367.1">
    <property type="nucleotide sequence ID" value="NZ_AZEC01000001.1"/>
</dbReference>
<accession>A0A0R1N2U1</accession>
<evidence type="ECO:0000259" key="2">
    <source>
        <dbReference type="Pfam" id="PF20866"/>
    </source>
</evidence>
<dbReference type="Proteomes" id="UP000051330">
    <property type="component" value="Unassembled WGS sequence"/>
</dbReference>
<proteinExistence type="predicted"/>
<sequence>MARLIAPHTLIKVGDLADLKPVDSRRPLPDWALAMLQQAPYVIVRRGSQEKMLPVGIRGFQKSQRFPAVLPMDRVTPDQLITPQQIIARQLLRQLAPNRLALPAFQALQHATTVLRDYHWGVGGSLQFELVTGLPMANENSDLDIIMDLPPQDLSVTQARALLQALNQTAAHADVQVVAGQDGFSLEEYANHTSHTVMVKSAAGPLLTVDPWAYLRSHGRDDGTIAATGETD</sequence>
<dbReference type="GO" id="GO:0016740">
    <property type="term" value="F:transferase activity"/>
    <property type="evidence" value="ECO:0007669"/>
    <property type="project" value="UniProtKB-KW"/>
</dbReference>
<dbReference type="NCBIfam" id="NF002332">
    <property type="entry name" value="PRK01293.1"/>
    <property type="match status" value="1"/>
</dbReference>
<dbReference type="STRING" id="1423792.FD09_GL000209"/>
<reference evidence="3 4" key="1">
    <citation type="journal article" date="2015" name="Genome Announc.">
        <title>Expanding the biotechnology potential of lactobacilli through comparative genomics of 213 strains and associated genera.</title>
        <authorList>
            <person name="Sun Z."/>
            <person name="Harris H.M."/>
            <person name="McCann A."/>
            <person name="Guo C."/>
            <person name="Argimon S."/>
            <person name="Zhang W."/>
            <person name="Yang X."/>
            <person name="Jeffery I.B."/>
            <person name="Cooney J.C."/>
            <person name="Kagawa T.F."/>
            <person name="Liu W."/>
            <person name="Song Y."/>
            <person name="Salvetti E."/>
            <person name="Wrobel A."/>
            <person name="Rasinkangas P."/>
            <person name="Parkhill J."/>
            <person name="Rea M.C."/>
            <person name="O'Sullivan O."/>
            <person name="Ritari J."/>
            <person name="Douillard F.P."/>
            <person name="Paul Ross R."/>
            <person name="Yang R."/>
            <person name="Briner A.E."/>
            <person name="Felis G.E."/>
            <person name="de Vos W.M."/>
            <person name="Barrangou R."/>
            <person name="Klaenhammer T.R."/>
            <person name="Caufield P.W."/>
            <person name="Cui Y."/>
            <person name="Zhang H."/>
            <person name="O'Toole P.W."/>
        </authorList>
    </citation>
    <scope>NUCLEOTIDE SEQUENCE [LARGE SCALE GENOMIC DNA]</scope>
    <source>
        <strain evidence="3 4">DSM 12744</strain>
    </source>
</reference>
<evidence type="ECO:0000313" key="3">
    <source>
        <dbReference type="EMBL" id="KRL14559.1"/>
    </source>
</evidence>
<feature type="domain" description="Phosphoribosyl-dephospho-CoA transferase MdcG N-terminal" evidence="2">
    <location>
        <begin position="7"/>
        <end position="75"/>
    </location>
</feature>
<keyword evidence="3" id="KW-0808">Transferase</keyword>
<keyword evidence="4" id="KW-1185">Reference proteome</keyword>
<dbReference type="EMBL" id="AZEC01000001">
    <property type="protein sequence ID" value="KRL14559.1"/>
    <property type="molecule type" value="Genomic_DNA"/>
</dbReference>
<dbReference type="InterPro" id="IPR049180">
    <property type="entry name" value="MdcG_C"/>
</dbReference>
<dbReference type="Pfam" id="PF20866">
    <property type="entry name" value="MdcG_N"/>
    <property type="match status" value="1"/>
</dbReference>
<evidence type="ECO:0000259" key="1">
    <source>
        <dbReference type="Pfam" id="PF10620"/>
    </source>
</evidence>
<dbReference type="OrthoDB" id="1275217at2"/>
<dbReference type="PATRIC" id="fig|1423792.3.peg.213"/>
<dbReference type="AlphaFoldDB" id="A0A0R1N2U1"/>
<dbReference type="InterPro" id="IPR048903">
    <property type="entry name" value="MdcG_N"/>
</dbReference>
<gene>
    <name evidence="3" type="ORF">FD09_GL000209</name>
</gene>
<dbReference type="Pfam" id="PF10620">
    <property type="entry name" value="MdcG"/>
    <property type="match status" value="1"/>
</dbReference>
<protein>
    <submittedName>
        <fullName evidence="3">Phosphoribosyl-dephospho-CoA transferase</fullName>
    </submittedName>
</protein>
<name>A0A0R1N2U1_9LACO</name>